<gene>
    <name evidence="2" type="ORF">L596_013641</name>
</gene>
<keyword evidence="3" id="KW-1185">Reference proteome</keyword>
<sequence>MVKKKPKVGSRNQEYLLFPSTTAPHRPTTDDSQIANRPFQTQTDFHVAAFAGNRGGTEIRILPCDPFR</sequence>
<comment type="caution">
    <text evidence="2">The sequence shown here is derived from an EMBL/GenBank/DDBJ whole genome shotgun (WGS) entry which is preliminary data.</text>
</comment>
<evidence type="ECO:0000256" key="1">
    <source>
        <dbReference type="SAM" id="MobiDB-lite"/>
    </source>
</evidence>
<organism evidence="2 3">
    <name type="scientific">Steinernema carpocapsae</name>
    <name type="common">Entomopathogenic nematode</name>
    <dbReference type="NCBI Taxonomy" id="34508"/>
    <lineage>
        <taxon>Eukaryota</taxon>
        <taxon>Metazoa</taxon>
        <taxon>Ecdysozoa</taxon>
        <taxon>Nematoda</taxon>
        <taxon>Chromadorea</taxon>
        <taxon>Rhabditida</taxon>
        <taxon>Tylenchina</taxon>
        <taxon>Panagrolaimomorpha</taxon>
        <taxon>Strongyloidoidea</taxon>
        <taxon>Steinernematidae</taxon>
        <taxon>Steinernema</taxon>
    </lineage>
</organism>
<evidence type="ECO:0000313" key="2">
    <source>
        <dbReference type="EMBL" id="TKR89558.1"/>
    </source>
</evidence>
<reference evidence="2 3" key="2">
    <citation type="journal article" date="2019" name="G3 (Bethesda)">
        <title>Hybrid Assembly of the Genome of the Entomopathogenic Nematode Steinernema carpocapsae Identifies the X-Chromosome.</title>
        <authorList>
            <person name="Serra L."/>
            <person name="Macchietto M."/>
            <person name="Macias-Munoz A."/>
            <person name="McGill C.J."/>
            <person name="Rodriguez I.M."/>
            <person name="Rodriguez B."/>
            <person name="Murad R."/>
            <person name="Mortazavi A."/>
        </authorList>
    </citation>
    <scope>NUCLEOTIDE SEQUENCE [LARGE SCALE GENOMIC DNA]</scope>
    <source>
        <strain evidence="2 3">ALL</strain>
    </source>
</reference>
<proteinExistence type="predicted"/>
<name>A0A4U5P0T5_STECR</name>
<feature type="region of interest" description="Disordered" evidence="1">
    <location>
        <begin position="1"/>
        <end position="34"/>
    </location>
</feature>
<evidence type="ECO:0000313" key="3">
    <source>
        <dbReference type="Proteomes" id="UP000298663"/>
    </source>
</evidence>
<reference evidence="2 3" key="1">
    <citation type="journal article" date="2015" name="Genome Biol.">
        <title>Comparative genomics of Steinernema reveals deeply conserved gene regulatory networks.</title>
        <authorList>
            <person name="Dillman A.R."/>
            <person name="Macchietto M."/>
            <person name="Porter C.F."/>
            <person name="Rogers A."/>
            <person name="Williams B."/>
            <person name="Antoshechkin I."/>
            <person name="Lee M.M."/>
            <person name="Goodwin Z."/>
            <person name="Lu X."/>
            <person name="Lewis E.E."/>
            <person name="Goodrich-Blair H."/>
            <person name="Stock S.P."/>
            <person name="Adams B.J."/>
            <person name="Sternberg P.W."/>
            <person name="Mortazavi A."/>
        </authorList>
    </citation>
    <scope>NUCLEOTIDE SEQUENCE [LARGE SCALE GENOMIC DNA]</scope>
    <source>
        <strain evidence="2 3">ALL</strain>
    </source>
</reference>
<accession>A0A4U5P0T5</accession>
<dbReference type="EMBL" id="AZBU02000003">
    <property type="protein sequence ID" value="TKR89558.1"/>
    <property type="molecule type" value="Genomic_DNA"/>
</dbReference>
<dbReference type="AlphaFoldDB" id="A0A4U5P0T5"/>
<dbReference type="Proteomes" id="UP000298663">
    <property type="component" value="Unassembled WGS sequence"/>
</dbReference>
<protein>
    <submittedName>
        <fullName evidence="2">Uncharacterized protein</fullName>
    </submittedName>
</protein>